<evidence type="ECO:0000259" key="2">
    <source>
        <dbReference type="Pfam" id="PF01551"/>
    </source>
</evidence>
<dbReference type="Gene3D" id="2.70.70.10">
    <property type="entry name" value="Glucose Permease (Domain IIA)"/>
    <property type="match status" value="1"/>
</dbReference>
<accession>A0ABZ2MID7</accession>
<dbReference type="CDD" id="cd12797">
    <property type="entry name" value="M23_peptidase"/>
    <property type="match status" value="1"/>
</dbReference>
<evidence type="ECO:0000313" key="4">
    <source>
        <dbReference type="Proteomes" id="UP001382727"/>
    </source>
</evidence>
<dbReference type="PANTHER" id="PTHR21666">
    <property type="entry name" value="PEPTIDASE-RELATED"/>
    <property type="match status" value="1"/>
</dbReference>
<feature type="domain" description="M23ase beta-sheet core" evidence="2">
    <location>
        <begin position="244"/>
        <end position="339"/>
    </location>
</feature>
<reference evidence="3 4" key="1">
    <citation type="submission" date="2024-02" db="EMBL/GenBank/DDBJ databases">
        <title>Janibacter sp. nov., isolated from gut of marine sandworm.</title>
        <authorList>
            <person name="Kim B."/>
            <person name="Jun M.O."/>
            <person name="Shin N.-R."/>
        </authorList>
    </citation>
    <scope>NUCLEOTIDE SEQUENCE [LARGE SCALE GENOMIC DNA]</scope>
    <source>
        <strain evidence="3 4">A1S7</strain>
    </source>
</reference>
<dbReference type="SUPFAM" id="SSF51261">
    <property type="entry name" value="Duplicated hybrid motif"/>
    <property type="match status" value="1"/>
</dbReference>
<evidence type="ECO:0000256" key="1">
    <source>
        <dbReference type="ARBA" id="ARBA00022729"/>
    </source>
</evidence>
<dbReference type="EMBL" id="CP144913">
    <property type="protein sequence ID" value="WXB76815.1"/>
    <property type="molecule type" value="Genomic_DNA"/>
</dbReference>
<dbReference type="InterPro" id="IPR050570">
    <property type="entry name" value="Cell_wall_metabolism_enzyme"/>
</dbReference>
<dbReference type="PANTHER" id="PTHR21666:SF289">
    <property type="entry name" value="L-ALA--D-GLU ENDOPEPTIDASE"/>
    <property type="match status" value="1"/>
</dbReference>
<dbReference type="GO" id="GO:0016787">
    <property type="term" value="F:hydrolase activity"/>
    <property type="evidence" value="ECO:0007669"/>
    <property type="project" value="UniProtKB-KW"/>
</dbReference>
<gene>
    <name evidence="3" type="ORF">V1351_01785</name>
</gene>
<evidence type="ECO:0000313" key="3">
    <source>
        <dbReference type="EMBL" id="WXB76815.1"/>
    </source>
</evidence>
<keyword evidence="4" id="KW-1185">Reference proteome</keyword>
<organism evidence="3 4">
    <name type="scientific">Janibacter alittae</name>
    <dbReference type="NCBI Taxonomy" id="3115209"/>
    <lineage>
        <taxon>Bacteria</taxon>
        <taxon>Bacillati</taxon>
        <taxon>Actinomycetota</taxon>
        <taxon>Actinomycetes</taxon>
        <taxon>Micrococcales</taxon>
        <taxon>Intrasporangiaceae</taxon>
        <taxon>Janibacter</taxon>
    </lineage>
</organism>
<proteinExistence type="predicted"/>
<dbReference type="EC" id="3.4.-.-" evidence="3"/>
<sequence length="355" mass="37080">MDPWIAGAQLAWRYRRIVLAALVVFAVATWLFLLTVVAAATGGFSAPEEGATGRDASITCVGAPSKELSLSQEQAANAAKIIAVAQRLKVSPRGQVVAIATALQESSLLNLNHGDRDSLGLFQQRPSQGWGSPAQVRDVVKSTEAFFGRATHTDNRGLLDVQGWESMPVTVAAQTVQASAFPEAYARHEATSVAIVETASGETGLCEDVSVGGSGKWRAPLPADALVPGSPFGIRLHPITGVARMHEGTDFAAPLGTPLHAMSSGKVVHAGPMGGYGNLVIVDHDGGITTRYAHMSQVDVRPGQTVKAGQRIGAVGSTGQSTGAHLHLEVRVREEAVNPLPWLQGKGLDLNGKGS</sequence>
<keyword evidence="3" id="KW-0378">Hydrolase</keyword>
<dbReference type="Proteomes" id="UP001382727">
    <property type="component" value="Chromosome"/>
</dbReference>
<dbReference type="InterPro" id="IPR011055">
    <property type="entry name" value="Dup_hybrid_motif"/>
</dbReference>
<dbReference type="RefSeq" id="WP_338750159.1">
    <property type="nucleotide sequence ID" value="NZ_CP144913.1"/>
</dbReference>
<dbReference type="InterPro" id="IPR016047">
    <property type="entry name" value="M23ase_b-sheet_dom"/>
</dbReference>
<dbReference type="Pfam" id="PF01551">
    <property type="entry name" value="Peptidase_M23"/>
    <property type="match status" value="1"/>
</dbReference>
<keyword evidence="1" id="KW-0732">Signal</keyword>
<protein>
    <submittedName>
        <fullName evidence="3">M23 family metallopeptidase</fullName>
        <ecNumber evidence="3">3.4.-.-</ecNumber>
    </submittedName>
</protein>
<name>A0ABZ2MID7_9MICO</name>